<organism evidence="1 2">
    <name type="scientific">Corchorus capsularis</name>
    <name type="common">Jute</name>
    <dbReference type="NCBI Taxonomy" id="210143"/>
    <lineage>
        <taxon>Eukaryota</taxon>
        <taxon>Viridiplantae</taxon>
        <taxon>Streptophyta</taxon>
        <taxon>Embryophyta</taxon>
        <taxon>Tracheophyta</taxon>
        <taxon>Spermatophyta</taxon>
        <taxon>Magnoliopsida</taxon>
        <taxon>eudicotyledons</taxon>
        <taxon>Gunneridae</taxon>
        <taxon>Pentapetalae</taxon>
        <taxon>rosids</taxon>
        <taxon>malvids</taxon>
        <taxon>Malvales</taxon>
        <taxon>Malvaceae</taxon>
        <taxon>Grewioideae</taxon>
        <taxon>Apeibeae</taxon>
        <taxon>Corchorus</taxon>
    </lineage>
</organism>
<keyword evidence="2" id="KW-1185">Reference proteome</keyword>
<proteinExistence type="predicted"/>
<gene>
    <name evidence="1" type="ORF">CCACVL1_18076</name>
</gene>
<protein>
    <submittedName>
        <fullName evidence="1">Uncharacterized protein</fullName>
    </submittedName>
</protein>
<comment type="caution">
    <text evidence="1">The sequence shown here is derived from an EMBL/GenBank/DDBJ whole genome shotgun (WGS) entry which is preliminary data.</text>
</comment>
<name>A0A1R3HMZ6_COCAP</name>
<dbReference type="Gramene" id="OMO71766">
    <property type="protein sequence ID" value="OMO71766"/>
    <property type="gene ID" value="CCACVL1_18076"/>
</dbReference>
<evidence type="ECO:0000313" key="1">
    <source>
        <dbReference type="EMBL" id="OMO71766.1"/>
    </source>
</evidence>
<evidence type="ECO:0000313" key="2">
    <source>
        <dbReference type="Proteomes" id="UP000188268"/>
    </source>
</evidence>
<dbReference type="Proteomes" id="UP000188268">
    <property type="component" value="Unassembled WGS sequence"/>
</dbReference>
<accession>A0A1R3HMZ6</accession>
<sequence length="45" mass="4733">MKAVIAVTLVAGCVKDVLAGIANSLFLSLLTELISKVAIKVVEYK</sequence>
<dbReference type="EMBL" id="AWWV01011544">
    <property type="protein sequence ID" value="OMO71766.1"/>
    <property type="molecule type" value="Genomic_DNA"/>
</dbReference>
<reference evidence="1 2" key="1">
    <citation type="submission" date="2013-09" db="EMBL/GenBank/DDBJ databases">
        <title>Corchorus capsularis genome sequencing.</title>
        <authorList>
            <person name="Alam M."/>
            <person name="Haque M.S."/>
            <person name="Islam M.S."/>
            <person name="Emdad E.M."/>
            <person name="Islam M.M."/>
            <person name="Ahmed B."/>
            <person name="Halim A."/>
            <person name="Hossen Q.M.M."/>
            <person name="Hossain M.Z."/>
            <person name="Ahmed R."/>
            <person name="Khan M.M."/>
            <person name="Islam R."/>
            <person name="Rashid M.M."/>
            <person name="Khan S.A."/>
            <person name="Rahman M.S."/>
            <person name="Alam M."/>
        </authorList>
    </citation>
    <scope>NUCLEOTIDE SEQUENCE [LARGE SCALE GENOMIC DNA]</scope>
    <source>
        <strain evidence="2">cv. CVL-1</strain>
        <tissue evidence="1">Whole seedling</tissue>
    </source>
</reference>
<dbReference type="AlphaFoldDB" id="A0A1R3HMZ6"/>